<reference evidence="6" key="1">
    <citation type="submission" date="2023-03" db="EMBL/GenBank/DDBJ databases">
        <authorList>
            <person name="Steffen K."/>
            <person name="Cardenas P."/>
        </authorList>
    </citation>
    <scope>NUCLEOTIDE SEQUENCE</scope>
</reference>
<evidence type="ECO:0000256" key="3">
    <source>
        <dbReference type="ARBA" id="ARBA00023002"/>
    </source>
</evidence>
<dbReference type="SUPFAM" id="SSF51679">
    <property type="entry name" value="Bacterial luciferase-like"/>
    <property type="match status" value="1"/>
</dbReference>
<evidence type="ECO:0000256" key="4">
    <source>
        <dbReference type="ARBA" id="ARBA00023033"/>
    </source>
</evidence>
<evidence type="ECO:0000313" key="6">
    <source>
        <dbReference type="EMBL" id="CAI8037668.1"/>
    </source>
</evidence>
<name>A0AA35SYE7_GEOBA</name>
<keyword evidence="2" id="KW-0288">FMN</keyword>
<dbReference type="EMBL" id="CASHTH010002955">
    <property type="protein sequence ID" value="CAI8037668.1"/>
    <property type="molecule type" value="Genomic_DNA"/>
</dbReference>
<evidence type="ECO:0000256" key="1">
    <source>
        <dbReference type="ARBA" id="ARBA00022630"/>
    </source>
</evidence>
<comment type="caution">
    <text evidence="6">The sequence shown here is derived from an EMBL/GenBank/DDBJ whole genome shotgun (WGS) entry which is preliminary data.</text>
</comment>
<evidence type="ECO:0000259" key="5">
    <source>
        <dbReference type="Pfam" id="PF00296"/>
    </source>
</evidence>
<feature type="domain" description="Luciferase-like" evidence="5">
    <location>
        <begin position="31"/>
        <end position="124"/>
    </location>
</feature>
<gene>
    <name evidence="6" type="ORF">GBAR_LOCUS21081</name>
</gene>
<sequence>MQYGFCLPNTMDGDELSRFARKAEELGFESAKIFASLDVLSKGRAVCGVGVGWLEKEFETLDVPYSERGPMTNEWLEIFTNLWSEQEPAYSGQYYSYDGIFFEPKPVQQPRIPIWVGGHTRPRTATHCEVRRRMASFPPDTGVCHAQLALFVRAG</sequence>
<dbReference type="InterPro" id="IPR011251">
    <property type="entry name" value="Luciferase-like_dom"/>
</dbReference>
<dbReference type="Proteomes" id="UP001174909">
    <property type="component" value="Unassembled WGS sequence"/>
</dbReference>
<dbReference type="InterPro" id="IPR050172">
    <property type="entry name" value="SsuD_RutA_monooxygenase"/>
</dbReference>
<protein>
    <submittedName>
        <fullName evidence="6">Uncharacterized protein Mb0978c</fullName>
    </submittedName>
</protein>
<dbReference type="Pfam" id="PF00296">
    <property type="entry name" value="Bac_luciferase"/>
    <property type="match status" value="1"/>
</dbReference>
<keyword evidence="4" id="KW-0503">Monooxygenase</keyword>
<dbReference type="PANTHER" id="PTHR42847:SF8">
    <property type="entry name" value="CONSERVED PROTEIN"/>
    <property type="match status" value="1"/>
</dbReference>
<keyword evidence="1" id="KW-0285">Flavoprotein</keyword>
<accession>A0AA35SYE7</accession>
<evidence type="ECO:0000256" key="2">
    <source>
        <dbReference type="ARBA" id="ARBA00022643"/>
    </source>
</evidence>
<dbReference type="AlphaFoldDB" id="A0AA35SYE7"/>
<evidence type="ECO:0000313" key="7">
    <source>
        <dbReference type="Proteomes" id="UP001174909"/>
    </source>
</evidence>
<proteinExistence type="predicted"/>
<dbReference type="Gene3D" id="3.20.20.30">
    <property type="entry name" value="Luciferase-like domain"/>
    <property type="match status" value="1"/>
</dbReference>
<dbReference type="GO" id="GO:0046306">
    <property type="term" value="P:alkanesulfonate catabolic process"/>
    <property type="evidence" value="ECO:0007669"/>
    <property type="project" value="TreeGrafter"/>
</dbReference>
<organism evidence="6 7">
    <name type="scientific">Geodia barretti</name>
    <name type="common">Barrett's horny sponge</name>
    <dbReference type="NCBI Taxonomy" id="519541"/>
    <lineage>
        <taxon>Eukaryota</taxon>
        <taxon>Metazoa</taxon>
        <taxon>Porifera</taxon>
        <taxon>Demospongiae</taxon>
        <taxon>Heteroscleromorpha</taxon>
        <taxon>Tetractinellida</taxon>
        <taxon>Astrophorina</taxon>
        <taxon>Geodiidae</taxon>
        <taxon>Geodia</taxon>
    </lineage>
</organism>
<dbReference type="GO" id="GO:0008726">
    <property type="term" value="F:alkanesulfonate monooxygenase activity"/>
    <property type="evidence" value="ECO:0007669"/>
    <property type="project" value="TreeGrafter"/>
</dbReference>
<keyword evidence="7" id="KW-1185">Reference proteome</keyword>
<dbReference type="InterPro" id="IPR036661">
    <property type="entry name" value="Luciferase-like_sf"/>
</dbReference>
<dbReference type="PANTHER" id="PTHR42847">
    <property type="entry name" value="ALKANESULFONATE MONOOXYGENASE"/>
    <property type="match status" value="1"/>
</dbReference>
<keyword evidence="3" id="KW-0560">Oxidoreductase</keyword>